<evidence type="ECO:0000256" key="2">
    <source>
        <dbReference type="ARBA" id="ARBA00004167"/>
    </source>
</evidence>
<dbReference type="PANTHER" id="PTHR47955">
    <property type="entry name" value="CYTOCHROME P450 FAMILY 71 PROTEIN"/>
    <property type="match status" value="1"/>
</dbReference>
<evidence type="ECO:0000313" key="16">
    <source>
        <dbReference type="Proteomes" id="UP000243459"/>
    </source>
</evidence>
<keyword evidence="5 14" id="KW-0812">Transmembrane</keyword>
<keyword evidence="10 13" id="KW-0503">Monooxygenase</keyword>
<keyword evidence="7 14" id="KW-1133">Transmembrane helix</keyword>
<feature type="transmembrane region" description="Helical" evidence="14">
    <location>
        <begin position="12"/>
        <end position="31"/>
    </location>
</feature>
<evidence type="ECO:0000256" key="11">
    <source>
        <dbReference type="ARBA" id="ARBA00023136"/>
    </source>
</evidence>
<dbReference type="GO" id="GO:0016020">
    <property type="term" value="C:membrane"/>
    <property type="evidence" value="ECO:0007669"/>
    <property type="project" value="UniProtKB-SubCell"/>
</dbReference>
<dbReference type="SUPFAM" id="SSF48264">
    <property type="entry name" value="Cytochrome P450"/>
    <property type="match status" value="1"/>
</dbReference>
<reference evidence="16" key="1">
    <citation type="journal article" date="2017" name="Nat. Commun.">
        <title>The asparagus genome sheds light on the origin and evolution of a young Y chromosome.</title>
        <authorList>
            <person name="Harkess A."/>
            <person name="Zhou J."/>
            <person name="Xu C."/>
            <person name="Bowers J.E."/>
            <person name="Van der Hulst R."/>
            <person name="Ayyampalayam S."/>
            <person name="Mercati F."/>
            <person name="Riccardi P."/>
            <person name="McKain M.R."/>
            <person name="Kakrana A."/>
            <person name="Tang H."/>
            <person name="Ray J."/>
            <person name="Groenendijk J."/>
            <person name="Arikit S."/>
            <person name="Mathioni S.M."/>
            <person name="Nakano M."/>
            <person name="Shan H."/>
            <person name="Telgmann-Rauber A."/>
            <person name="Kanno A."/>
            <person name="Yue Z."/>
            <person name="Chen H."/>
            <person name="Li W."/>
            <person name="Chen Y."/>
            <person name="Xu X."/>
            <person name="Zhang Y."/>
            <person name="Luo S."/>
            <person name="Chen H."/>
            <person name="Gao J."/>
            <person name="Mao Z."/>
            <person name="Pires J.C."/>
            <person name="Luo M."/>
            <person name="Kudrna D."/>
            <person name="Wing R.A."/>
            <person name="Meyers B.C."/>
            <person name="Yi K."/>
            <person name="Kong H."/>
            <person name="Lavrijsen P."/>
            <person name="Sunseri F."/>
            <person name="Falavigna A."/>
            <person name="Ye Y."/>
            <person name="Leebens-Mack J.H."/>
            <person name="Chen G."/>
        </authorList>
    </citation>
    <scope>NUCLEOTIDE SEQUENCE [LARGE SCALE GENOMIC DNA]</scope>
    <source>
        <strain evidence="16">cv. DH0086</strain>
    </source>
</reference>
<dbReference type="OMA" id="KDAGHIT"/>
<dbReference type="FunFam" id="1.10.630.10:FF:000011">
    <property type="entry name" value="Cytochrome P450 83B1"/>
    <property type="match status" value="1"/>
</dbReference>
<accession>A0A5P1E9F8</accession>
<comment type="subcellular location">
    <subcellularLocation>
        <location evidence="2">Membrane</location>
        <topology evidence="2">Single-pass membrane protein</topology>
    </subcellularLocation>
</comment>
<dbReference type="GO" id="GO:0020037">
    <property type="term" value="F:heme binding"/>
    <property type="evidence" value="ECO:0007669"/>
    <property type="project" value="InterPro"/>
</dbReference>
<dbReference type="InterPro" id="IPR036396">
    <property type="entry name" value="Cyt_P450_sf"/>
</dbReference>
<evidence type="ECO:0000313" key="15">
    <source>
        <dbReference type="EMBL" id="ONK57596.1"/>
    </source>
</evidence>
<dbReference type="Proteomes" id="UP000243459">
    <property type="component" value="Chromosome 9"/>
</dbReference>
<dbReference type="PANTHER" id="PTHR47955:SF22">
    <property type="entry name" value="CYTOCHROME P450 83B1-LIKE"/>
    <property type="match status" value="1"/>
</dbReference>
<dbReference type="InterPro" id="IPR017972">
    <property type="entry name" value="Cyt_P450_CS"/>
</dbReference>
<evidence type="ECO:0000256" key="5">
    <source>
        <dbReference type="ARBA" id="ARBA00022692"/>
    </source>
</evidence>
<proteinExistence type="inferred from homology"/>
<evidence type="ECO:0000256" key="1">
    <source>
        <dbReference type="ARBA" id="ARBA00001971"/>
    </source>
</evidence>
<protein>
    <recommendedName>
        <fullName evidence="17">Cytochrome P450</fullName>
    </recommendedName>
</protein>
<evidence type="ECO:0000256" key="4">
    <source>
        <dbReference type="ARBA" id="ARBA00022617"/>
    </source>
</evidence>
<dbReference type="GO" id="GO:0005506">
    <property type="term" value="F:iron ion binding"/>
    <property type="evidence" value="ECO:0007669"/>
    <property type="project" value="InterPro"/>
</dbReference>
<dbReference type="GO" id="GO:0004497">
    <property type="term" value="F:monooxygenase activity"/>
    <property type="evidence" value="ECO:0007669"/>
    <property type="project" value="UniProtKB-KW"/>
</dbReference>
<dbReference type="PROSITE" id="PS00086">
    <property type="entry name" value="CYTOCHROME_P450"/>
    <property type="match status" value="1"/>
</dbReference>
<evidence type="ECO:0000256" key="13">
    <source>
        <dbReference type="RuleBase" id="RU000461"/>
    </source>
</evidence>
<sequence length="483" mass="54819">MNIPSPLSLYSISTVSLWLLLIPLASLLLLIHKGKQNHKLPPGPKKLPIIGNLHQLGSIPHRSLWLLSQKHGPLMHLLLGLRPTLVVSSAEVAREVLKTHDLDFCTRPHLVSTDKYSYNCSDISMAPYGEYWREMRKLCILELFSAKRVESFREIREEEVSLTLQSISSSSSKPVNLQKAMVSLANSIICRIALGKKYEKGDFHRILEQAEPLLGGFFVADFFPMVGWIDKLTGKRCRLEKNAGELDEFYEEVIKDHLDPETIRPEYEDIVDVLLRVQKDAGHITKENIKAVLTDIFIAGSETASATIVWAMAELAKNPRAMKKAQEEIRVFLQSKEKAIVKETLRLHAPVPLLLPRETMRHCNIKGYDILPNTLVYVNAWGIGRDPKTWNRAEEFIPERFIDSSIDFKGRDFEFIPFGSGRRICPAMNTGVIIVELALANMMYVFDWELPGGMRREDIDMDDAQGINVHKKCPLYLVATNHG</sequence>
<comment type="cofactor">
    <cofactor evidence="1 12">
        <name>heme</name>
        <dbReference type="ChEBI" id="CHEBI:30413"/>
    </cofactor>
</comment>
<keyword evidence="16" id="KW-1185">Reference proteome</keyword>
<keyword evidence="8 13" id="KW-0560">Oxidoreductase</keyword>
<dbReference type="Gramene" id="ONK57596">
    <property type="protein sequence ID" value="ONK57596"/>
    <property type="gene ID" value="A4U43_C09F2110"/>
</dbReference>
<dbReference type="InterPro" id="IPR002401">
    <property type="entry name" value="Cyt_P450_E_grp-I"/>
</dbReference>
<evidence type="ECO:0000256" key="10">
    <source>
        <dbReference type="ARBA" id="ARBA00023033"/>
    </source>
</evidence>
<evidence type="ECO:0008006" key="17">
    <source>
        <dbReference type="Google" id="ProtNLM"/>
    </source>
</evidence>
<dbReference type="EMBL" id="CM007389">
    <property type="protein sequence ID" value="ONK57596.1"/>
    <property type="molecule type" value="Genomic_DNA"/>
</dbReference>
<dbReference type="GO" id="GO:0016705">
    <property type="term" value="F:oxidoreductase activity, acting on paired donors, with incorporation or reduction of molecular oxygen"/>
    <property type="evidence" value="ECO:0007669"/>
    <property type="project" value="InterPro"/>
</dbReference>
<feature type="binding site" description="axial binding residue" evidence="12">
    <location>
        <position position="425"/>
    </location>
    <ligand>
        <name>heme</name>
        <dbReference type="ChEBI" id="CHEBI:30413"/>
    </ligand>
    <ligandPart>
        <name>Fe</name>
        <dbReference type="ChEBI" id="CHEBI:18248"/>
    </ligandPart>
</feature>
<dbReference type="AlphaFoldDB" id="A0A5P1E9F8"/>
<evidence type="ECO:0000256" key="6">
    <source>
        <dbReference type="ARBA" id="ARBA00022723"/>
    </source>
</evidence>
<evidence type="ECO:0000256" key="3">
    <source>
        <dbReference type="ARBA" id="ARBA00010617"/>
    </source>
</evidence>
<dbReference type="CDD" id="cd11072">
    <property type="entry name" value="CYP71-like"/>
    <property type="match status" value="1"/>
</dbReference>
<keyword evidence="11 14" id="KW-0472">Membrane</keyword>
<dbReference type="PRINTS" id="PR00463">
    <property type="entry name" value="EP450I"/>
</dbReference>
<dbReference type="PRINTS" id="PR00385">
    <property type="entry name" value="P450"/>
</dbReference>
<dbReference type="InterPro" id="IPR001128">
    <property type="entry name" value="Cyt_P450"/>
</dbReference>
<name>A0A5P1E9F8_ASPOF</name>
<keyword evidence="4 12" id="KW-0349">Heme</keyword>
<dbReference type="Pfam" id="PF00067">
    <property type="entry name" value="p450"/>
    <property type="match status" value="1"/>
</dbReference>
<evidence type="ECO:0000256" key="14">
    <source>
        <dbReference type="SAM" id="Phobius"/>
    </source>
</evidence>
<keyword evidence="6 12" id="KW-0479">Metal-binding</keyword>
<dbReference type="Gene3D" id="1.10.630.10">
    <property type="entry name" value="Cytochrome P450"/>
    <property type="match status" value="1"/>
</dbReference>
<gene>
    <name evidence="15" type="ORF">A4U43_C09F2110</name>
</gene>
<organism evidence="15 16">
    <name type="scientific">Asparagus officinalis</name>
    <name type="common">Garden asparagus</name>
    <dbReference type="NCBI Taxonomy" id="4686"/>
    <lineage>
        <taxon>Eukaryota</taxon>
        <taxon>Viridiplantae</taxon>
        <taxon>Streptophyta</taxon>
        <taxon>Embryophyta</taxon>
        <taxon>Tracheophyta</taxon>
        <taxon>Spermatophyta</taxon>
        <taxon>Magnoliopsida</taxon>
        <taxon>Liliopsida</taxon>
        <taxon>Asparagales</taxon>
        <taxon>Asparagaceae</taxon>
        <taxon>Asparagoideae</taxon>
        <taxon>Asparagus</taxon>
    </lineage>
</organism>
<evidence type="ECO:0000256" key="8">
    <source>
        <dbReference type="ARBA" id="ARBA00023002"/>
    </source>
</evidence>
<evidence type="ECO:0000256" key="7">
    <source>
        <dbReference type="ARBA" id="ARBA00022989"/>
    </source>
</evidence>
<evidence type="ECO:0000256" key="9">
    <source>
        <dbReference type="ARBA" id="ARBA00023004"/>
    </source>
</evidence>
<keyword evidence="9 12" id="KW-0408">Iron</keyword>
<evidence type="ECO:0000256" key="12">
    <source>
        <dbReference type="PIRSR" id="PIRSR602401-1"/>
    </source>
</evidence>
<comment type="similarity">
    <text evidence="3 13">Belongs to the cytochrome P450 family.</text>
</comment>